<feature type="signal peptide" evidence="2">
    <location>
        <begin position="1"/>
        <end position="28"/>
    </location>
</feature>
<dbReference type="SUPFAM" id="SSF69318">
    <property type="entry name" value="Integrin alpha N-terminal domain"/>
    <property type="match status" value="1"/>
</dbReference>
<dbReference type="Gene3D" id="3.40.50.1110">
    <property type="entry name" value="SGNH hydrolase"/>
    <property type="match status" value="1"/>
</dbReference>
<evidence type="ECO:0000256" key="2">
    <source>
        <dbReference type="SAM" id="SignalP"/>
    </source>
</evidence>
<dbReference type="InterPro" id="IPR036514">
    <property type="entry name" value="SGNH_hydro_sf"/>
</dbReference>
<comment type="caution">
    <text evidence="4">The sequence shown here is derived from an EMBL/GenBank/DDBJ whole genome shotgun (WGS) entry which is preliminary data.</text>
</comment>
<proteinExistence type="predicted"/>
<dbReference type="InterPro" id="IPR051532">
    <property type="entry name" value="Ester_Hydrolysis_Enzymes"/>
</dbReference>
<organism evidence="4 5">
    <name type="scientific">Streptomyces flavotricini</name>
    <dbReference type="NCBI Taxonomy" id="66888"/>
    <lineage>
        <taxon>Bacteria</taxon>
        <taxon>Bacillati</taxon>
        <taxon>Actinomycetota</taxon>
        <taxon>Actinomycetes</taxon>
        <taxon>Kitasatosporales</taxon>
        <taxon>Streptomycetaceae</taxon>
        <taxon>Streptomyces</taxon>
    </lineage>
</organism>
<evidence type="ECO:0000313" key="5">
    <source>
        <dbReference type="Proteomes" id="UP001520654"/>
    </source>
</evidence>
<evidence type="ECO:0000313" key="4">
    <source>
        <dbReference type="EMBL" id="MCC0097659.1"/>
    </source>
</evidence>
<dbReference type="PANTHER" id="PTHR30383:SF5">
    <property type="entry name" value="SGNH HYDROLASE-TYPE ESTERASE DOMAIN-CONTAINING PROTEIN"/>
    <property type="match status" value="1"/>
</dbReference>
<evidence type="ECO:0000259" key="3">
    <source>
        <dbReference type="Pfam" id="PF13472"/>
    </source>
</evidence>
<dbReference type="EMBL" id="JAINUL010000001">
    <property type="protein sequence ID" value="MCC0097659.1"/>
    <property type="molecule type" value="Genomic_DNA"/>
</dbReference>
<sequence>MSRTLTTLAMAAALAAGAALPAAAPAAAADNPAPPVLRVMPLGDSITDGYQSSTNAGYRLQLWQKSQTNSRFRVDFVGSRQSGAAPDSDNEAHGATMINDFRGKVTDWVRAAEPDVVLLHHGVNDLDRGTDKAEAPARLAAVTDEILAARPGVTVVVMGLIPISGPPGVSAFNTTVKNWVSAKAQAGAKVRYVDAPALVRGEMVDGLHPTDAGYRKMGDAFFDGIDRAVAEGTAVRTHKGRAGTESGGADRLRWADWDGDGRADRVLVEANGSVHVLLNRGGDGRGGWEDLGQIATGLTTDRRRVRFADWDGDGRADYILISETGSVTVYLNRGGDGHGGWGLADKVAVGLTRDTGQVRFVDFDGDGRTDYAWVRPEGPVTVYLNKGGDGRGGWQERGTIATGVTPDPTRVRWTDFDGDAYADYSAVRADGSVETYLNRGGDGHGGWSVPGAPVTAGTTTDHRLVAFADFDGDGHSDYILTAADGSTSVRVWNGGDAAGGWTDLGTVAGTA</sequence>
<dbReference type="Pfam" id="PF13517">
    <property type="entry name" value="FG-GAP_3"/>
    <property type="match status" value="2"/>
</dbReference>
<accession>A0ABS8EAB5</accession>
<gene>
    <name evidence="4" type="ORF">K7B10_23330</name>
</gene>
<feature type="chain" id="PRO_5047134521" evidence="2">
    <location>
        <begin position="29"/>
        <end position="511"/>
    </location>
</feature>
<dbReference type="Proteomes" id="UP001520654">
    <property type="component" value="Unassembled WGS sequence"/>
</dbReference>
<dbReference type="InterPro" id="IPR013830">
    <property type="entry name" value="SGNH_hydro"/>
</dbReference>
<reference evidence="4 5" key="1">
    <citation type="submission" date="2021-08" db="EMBL/GenBank/DDBJ databases">
        <title>Genomic Architecture of Streptomyces flavotricini NGL1 and Streptomyces erythrochromogenes HMS4 With Differential Plant Beneficial attributes and laccase production capabilities.</title>
        <authorList>
            <person name="Salwan R."/>
            <person name="Kaur R."/>
            <person name="Sharma V."/>
        </authorList>
    </citation>
    <scope>NUCLEOTIDE SEQUENCE [LARGE SCALE GENOMIC DNA]</scope>
    <source>
        <strain evidence="4 5">NGL1</strain>
    </source>
</reference>
<dbReference type="InterPro" id="IPR028994">
    <property type="entry name" value="Integrin_alpha_N"/>
</dbReference>
<evidence type="ECO:0000256" key="1">
    <source>
        <dbReference type="ARBA" id="ARBA00022729"/>
    </source>
</evidence>
<dbReference type="RefSeq" id="WP_229338833.1">
    <property type="nucleotide sequence ID" value="NZ_JAINUL010000001.1"/>
</dbReference>
<keyword evidence="5" id="KW-1185">Reference proteome</keyword>
<dbReference type="CDD" id="cd01833">
    <property type="entry name" value="XynB_like"/>
    <property type="match status" value="1"/>
</dbReference>
<dbReference type="PANTHER" id="PTHR30383">
    <property type="entry name" value="THIOESTERASE 1/PROTEASE 1/LYSOPHOSPHOLIPASE L1"/>
    <property type="match status" value="1"/>
</dbReference>
<dbReference type="SUPFAM" id="SSF52266">
    <property type="entry name" value="SGNH hydrolase"/>
    <property type="match status" value="1"/>
</dbReference>
<name>A0ABS8EAB5_9ACTN</name>
<keyword evidence="1 2" id="KW-0732">Signal</keyword>
<dbReference type="Pfam" id="PF13472">
    <property type="entry name" value="Lipase_GDSL_2"/>
    <property type="match status" value="1"/>
</dbReference>
<feature type="domain" description="SGNH hydrolase-type esterase" evidence="3">
    <location>
        <begin position="42"/>
        <end position="215"/>
    </location>
</feature>
<protein>
    <submittedName>
        <fullName evidence="4">FG-GAP-like repeat-containing protein</fullName>
    </submittedName>
</protein>
<dbReference type="InterPro" id="IPR013517">
    <property type="entry name" value="FG-GAP"/>
</dbReference>